<dbReference type="AlphaFoldDB" id="A0A3S1BB13"/>
<dbReference type="STRING" id="188477.A0A3S1BB13"/>
<comment type="caution">
    <text evidence="4">The sequence shown here is derived from an EMBL/GenBank/DDBJ whole genome shotgun (WGS) entry which is preliminary data.</text>
</comment>
<dbReference type="InterPro" id="IPR029058">
    <property type="entry name" value="AB_hydrolase_fold"/>
</dbReference>
<evidence type="ECO:0000256" key="2">
    <source>
        <dbReference type="SAM" id="MobiDB-lite"/>
    </source>
</evidence>
<evidence type="ECO:0000256" key="1">
    <source>
        <dbReference type="ARBA" id="ARBA00022801"/>
    </source>
</evidence>
<dbReference type="GO" id="GO:0004061">
    <property type="term" value="F:arylformamidase activity"/>
    <property type="evidence" value="ECO:0007669"/>
    <property type="project" value="TreeGrafter"/>
</dbReference>
<organism evidence="4 5">
    <name type="scientific">Elysia chlorotica</name>
    <name type="common">Eastern emerald elysia</name>
    <name type="synonym">Sea slug</name>
    <dbReference type="NCBI Taxonomy" id="188477"/>
    <lineage>
        <taxon>Eukaryota</taxon>
        <taxon>Metazoa</taxon>
        <taxon>Spiralia</taxon>
        <taxon>Lophotrochozoa</taxon>
        <taxon>Mollusca</taxon>
        <taxon>Gastropoda</taxon>
        <taxon>Heterobranchia</taxon>
        <taxon>Euthyneura</taxon>
        <taxon>Panpulmonata</taxon>
        <taxon>Sacoglossa</taxon>
        <taxon>Placobranchoidea</taxon>
        <taxon>Plakobranchidae</taxon>
        <taxon>Elysia</taxon>
    </lineage>
</organism>
<evidence type="ECO:0000313" key="5">
    <source>
        <dbReference type="Proteomes" id="UP000271974"/>
    </source>
</evidence>
<sequence length="442" mass="48194">MFKLPVYLPIAVVERISRGDRKPVVVFVYGGAWNSGDKSMYGLLCSNIVKCTNTVAVCPNYSTYPKGYVDDMVQDIVDCICWVIENIHVYGGDKDKIILMGHSSGAHLAAMSILELLHDERTSIKSSFRFRPPMGGMDGEGGPLAFAESHYGRMSALDRARDGLGDSSGSSESFAVVSENGAMGESGAGSSLLEASTTSEGFVSMDSSAEKENAAGNDQPRAELNEGQPPLEEPELAAGGADGGECEAHQTEGRAQEDGNNESQPASHSGSLGDDEEEPDEDSGDNDSVITVRPKDIDRHTTLVDLCKSVRAFIGLAGVYSISDHFKHEFQRGIEDLSIMCRAHYGEDHFYRFSPKEIVRSLGKCLRSLPLMVLVHGQQDYINPMVSSLTFGEALAEISVNTRVRVIPECPHYEVCLDLMDRHRKFYSQVMNIVMETVKSIS</sequence>
<dbReference type="InterPro" id="IPR049492">
    <property type="entry name" value="BD-FAE-like_dom"/>
</dbReference>
<gene>
    <name evidence="4" type="ORF">EGW08_012334</name>
</gene>
<proteinExistence type="predicted"/>
<dbReference type="Gene3D" id="3.40.50.1820">
    <property type="entry name" value="alpha/beta hydrolase"/>
    <property type="match status" value="2"/>
</dbReference>
<feature type="compositionally biased region" description="Acidic residues" evidence="2">
    <location>
        <begin position="273"/>
        <end position="285"/>
    </location>
</feature>
<evidence type="ECO:0000313" key="4">
    <source>
        <dbReference type="EMBL" id="RUS79896.1"/>
    </source>
</evidence>
<evidence type="ECO:0000259" key="3">
    <source>
        <dbReference type="Pfam" id="PF20434"/>
    </source>
</evidence>
<feature type="region of interest" description="Disordered" evidence="2">
    <location>
        <begin position="181"/>
        <end position="200"/>
    </location>
</feature>
<name>A0A3S1BB13_ELYCH</name>
<feature type="domain" description="BD-FAE-like" evidence="3">
    <location>
        <begin position="20"/>
        <end position="112"/>
    </location>
</feature>
<dbReference type="EMBL" id="RQTK01000422">
    <property type="protein sequence ID" value="RUS79896.1"/>
    <property type="molecule type" value="Genomic_DNA"/>
</dbReference>
<protein>
    <recommendedName>
        <fullName evidence="3">BD-FAE-like domain-containing protein</fullName>
    </recommendedName>
</protein>
<dbReference type="Proteomes" id="UP000271974">
    <property type="component" value="Unassembled WGS sequence"/>
</dbReference>
<keyword evidence="5" id="KW-1185">Reference proteome</keyword>
<dbReference type="SUPFAM" id="SSF53474">
    <property type="entry name" value="alpha/beta-Hydrolases"/>
    <property type="match status" value="2"/>
</dbReference>
<dbReference type="Pfam" id="PF20434">
    <property type="entry name" value="BD-FAE"/>
    <property type="match status" value="1"/>
</dbReference>
<feature type="region of interest" description="Disordered" evidence="2">
    <location>
        <begin position="206"/>
        <end position="293"/>
    </location>
</feature>
<dbReference type="InterPro" id="IPR050300">
    <property type="entry name" value="GDXG_lipolytic_enzyme"/>
</dbReference>
<accession>A0A3S1BB13</accession>
<keyword evidence="1" id="KW-0378">Hydrolase</keyword>
<dbReference type="PANTHER" id="PTHR48081:SF33">
    <property type="entry name" value="KYNURENINE FORMAMIDASE"/>
    <property type="match status" value="1"/>
</dbReference>
<reference evidence="4 5" key="1">
    <citation type="submission" date="2019-01" db="EMBL/GenBank/DDBJ databases">
        <title>A draft genome assembly of the solar-powered sea slug Elysia chlorotica.</title>
        <authorList>
            <person name="Cai H."/>
            <person name="Li Q."/>
            <person name="Fang X."/>
            <person name="Li J."/>
            <person name="Curtis N.E."/>
            <person name="Altenburger A."/>
            <person name="Shibata T."/>
            <person name="Feng M."/>
            <person name="Maeda T."/>
            <person name="Schwartz J.A."/>
            <person name="Shigenobu S."/>
            <person name="Lundholm N."/>
            <person name="Nishiyama T."/>
            <person name="Yang H."/>
            <person name="Hasebe M."/>
            <person name="Li S."/>
            <person name="Pierce S.K."/>
            <person name="Wang J."/>
        </authorList>
    </citation>
    <scope>NUCLEOTIDE SEQUENCE [LARGE SCALE GENOMIC DNA]</scope>
    <source>
        <strain evidence="4">EC2010</strain>
        <tissue evidence="4">Whole organism of an adult</tissue>
    </source>
</reference>
<dbReference type="OrthoDB" id="433474at2759"/>
<dbReference type="PANTHER" id="PTHR48081">
    <property type="entry name" value="AB HYDROLASE SUPERFAMILY PROTEIN C4A8.06C"/>
    <property type="match status" value="1"/>
</dbReference>
<feature type="compositionally biased region" description="Basic and acidic residues" evidence="2">
    <location>
        <begin position="246"/>
        <end position="257"/>
    </location>
</feature>